<protein>
    <submittedName>
        <fullName evidence="1">Uncharacterized protein</fullName>
    </submittedName>
</protein>
<organism evidence="1 2">
    <name type="scientific">Wuchereria bancrofti</name>
    <dbReference type="NCBI Taxonomy" id="6293"/>
    <lineage>
        <taxon>Eukaryota</taxon>
        <taxon>Metazoa</taxon>
        <taxon>Ecdysozoa</taxon>
        <taxon>Nematoda</taxon>
        <taxon>Chromadorea</taxon>
        <taxon>Rhabditida</taxon>
        <taxon>Spirurina</taxon>
        <taxon>Spiruromorpha</taxon>
        <taxon>Filarioidea</taxon>
        <taxon>Onchocercidae</taxon>
        <taxon>Wuchereria</taxon>
    </lineage>
</organism>
<name>A0A3P7E5P2_WUCBA</name>
<accession>A0A3P7E5P2</accession>
<dbReference type="OrthoDB" id="10068367at2759"/>
<gene>
    <name evidence="1" type="ORF">WBA_LOCUS5393</name>
</gene>
<proteinExistence type="predicted"/>
<dbReference type="AlphaFoldDB" id="A0A3P7E5P2"/>
<evidence type="ECO:0000313" key="2">
    <source>
        <dbReference type="Proteomes" id="UP000270924"/>
    </source>
</evidence>
<keyword evidence="2" id="KW-1185">Reference proteome</keyword>
<dbReference type="EMBL" id="UYWW01002649">
    <property type="protein sequence ID" value="VDM12007.1"/>
    <property type="molecule type" value="Genomic_DNA"/>
</dbReference>
<evidence type="ECO:0000313" key="1">
    <source>
        <dbReference type="EMBL" id="VDM12007.1"/>
    </source>
</evidence>
<reference evidence="1 2" key="1">
    <citation type="submission" date="2018-11" db="EMBL/GenBank/DDBJ databases">
        <authorList>
            <consortium name="Pathogen Informatics"/>
        </authorList>
    </citation>
    <scope>NUCLEOTIDE SEQUENCE [LARGE SCALE GENOMIC DNA]</scope>
</reference>
<dbReference type="InParanoid" id="A0A3P7E5P2"/>
<sequence length="96" mass="10479">MLASKEHSPNRCAGCRQGIAPTEMIYKVKCGKRISQGEQICINEISKSIACIAHTICSDDLFSIATSTEALCILETDDNGLLSDASRYFVVFDISM</sequence>
<dbReference type="Proteomes" id="UP000270924">
    <property type="component" value="Unassembled WGS sequence"/>
</dbReference>